<proteinExistence type="inferred from homology"/>
<evidence type="ECO:0000256" key="9">
    <source>
        <dbReference type="ARBA" id="ARBA00022741"/>
    </source>
</evidence>
<dbReference type="PRINTS" id="PR00633">
    <property type="entry name" value="RCCNDNSATION"/>
</dbReference>
<comment type="cofactor">
    <cofactor evidence="1">
        <name>Mg(2+)</name>
        <dbReference type="ChEBI" id="CHEBI:18420"/>
    </cofactor>
</comment>
<keyword evidence="7" id="KW-0597">Phosphoprotein</keyword>
<evidence type="ECO:0000256" key="4">
    <source>
        <dbReference type="ARBA" id="ARBA00012513"/>
    </source>
</evidence>
<dbReference type="PROSITE" id="PS50011">
    <property type="entry name" value="PROTEIN_KINASE_DOM"/>
    <property type="match status" value="1"/>
</dbReference>
<dbReference type="SMART" id="SM00220">
    <property type="entry name" value="S_TKc"/>
    <property type="match status" value="1"/>
</dbReference>
<evidence type="ECO:0000313" key="17">
    <source>
        <dbReference type="Proteomes" id="UP001217089"/>
    </source>
</evidence>
<keyword evidence="9" id="KW-0547">Nucleotide-binding</keyword>
<evidence type="ECO:0000256" key="6">
    <source>
        <dbReference type="ARBA" id="ARBA00022527"/>
    </source>
</evidence>
<dbReference type="PROSITE" id="PS00108">
    <property type="entry name" value="PROTEIN_KINASE_ST"/>
    <property type="match status" value="1"/>
</dbReference>
<evidence type="ECO:0000256" key="7">
    <source>
        <dbReference type="ARBA" id="ARBA00022553"/>
    </source>
</evidence>
<evidence type="ECO:0000256" key="1">
    <source>
        <dbReference type="ARBA" id="ARBA00001946"/>
    </source>
</evidence>
<dbReference type="PROSITE" id="PS50012">
    <property type="entry name" value="RCC1_3"/>
    <property type="match status" value="5"/>
</dbReference>
<feature type="repeat" description="RCC1" evidence="13">
    <location>
        <begin position="456"/>
        <end position="523"/>
    </location>
</feature>
<evidence type="ECO:0000256" key="3">
    <source>
        <dbReference type="ARBA" id="ARBA00010886"/>
    </source>
</evidence>
<keyword evidence="17" id="KW-1185">Reference proteome</keyword>
<feature type="repeat" description="RCC1" evidence="13">
    <location>
        <begin position="352"/>
        <end position="403"/>
    </location>
</feature>
<dbReference type="Pfam" id="PF00069">
    <property type="entry name" value="Pkinase"/>
    <property type="match status" value="1"/>
</dbReference>
<evidence type="ECO:0000256" key="11">
    <source>
        <dbReference type="ARBA" id="ARBA00022840"/>
    </source>
</evidence>
<evidence type="ECO:0000256" key="10">
    <source>
        <dbReference type="ARBA" id="ARBA00022777"/>
    </source>
</evidence>
<dbReference type="Gene3D" id="1.10.510.10">
    <property type="entry name" value="Transferase(Phosphotransferase) domain 1"/>
    <property type="match status" value="1"/>
</dbReference>
<comment type="caution">
    <text evidence="16">The sequence shown here is derived from an EMBL/GenBank/DDBJ whole genome shotgun (WGS) entry which is preliminary data.</text>
</comment>
<feature type="domain" description="Protein kinase" evidence="15">
    <location>
        <begin position="1"/>
        <end position="228"/>
    </location>
</feature>
<dbReference type="InterPro" id="IPR011009">
    <property type="entry name" value="Kinase-like_dom_sf"/>
</dbReference>
<dbReference type="InterPro" id="IPR009091">
    <property type="entry name" value="RCC1/BLIP-II"/>
</dbReference>
<dbReference type="SUPFAM" id="SSF50985">
    <property type="entry name" value="RCC1/BLIP-II"/>
    <property type="match status" value="1"/>
</dbReference>
<dbReference type="CDD" id="cd08215">
    <property type="entry name" value="STKc_Nek"/>
    <property type="match status" value="1"/>
</dbReference>
<gene>
    <name evidence="16" type="ORF">KUTeg_011090</name>
</gene>
<dbReference type="PANTHER" id="PTHR44535:SF5">
    <property type="entry name" value="PROTEIN KINASE DOMAIN-CONTAINING PROTEIN"/>
    <property type="match status" value="1"/>
</dbReference>
<dbReference type="InterPro" id="IPR008271">
    <property type="entry name" value="Ser/Thr_kinase_AS"/>
</dbReference>
<feature type="compositionally biased region" description="Polar residues" evidence="14">
    <location>
        <begin position="682"/>
        <end position="692"/>
    </location>
</feature>
<keyword evidence="8" id="KW-0479">Metal-binding</keyword>
<dbReference type="Pfam" id="PF00415">
    <property type="entry name" value="RCC1"/>
    <property type="match status" value="5"/>
</dbReference>
<evidence type="ECO:0000259" key="15">
    <source>
        <dbReference type="PROSITE" id="PS50011"/>
    </source>
</evidence>
<dbReference type="EC" id="2.7.11.1" evidence="4"/>
<feature type="repeat" description="RCC1" evidence="13">
    <location>
        <begin position="524"/>
        <end position="575"/>
    </location>
</feature>
<name>A0ABQ9F2V6_TEGGR</name>
<evidence type="ECO:0000256" key="8">
    <source>
        <dbReference type="ARBA" id="ARBA00022723"/>
    </source>
</evidence>
<comment type="subcellular location">
    <subcellularLocation>
        <location evidence="2">Cytoplasm</location>
    </subcellularLocation>
</comment>
<dbReference type="PANTHER" id="PTHR44535">
    <property type="entry name" value="PROTEIN CBG16200"/>
    <property type="match status" value="1"/>
</dbReference>
<evidence type="ECO:0000256" key="2">
    <source>
        <dbReference type="ARBA" id="ARBA00004496"/>
    </source>
</evidence>
<keyword evidence="12" id="KW-0460">Magnesium</keyword>
<dbReference type="InterPro" id="IPR000719">
    <property type="entry name" value="Prot_kinase_dom"/>
</dbReference>
<dbReference type="Gene3D" id="2.130.10.30">
    <property type="entry name" value="Regulator of chromosome condensation 1/beta-lactamase-inhibitor protein II"/>
    <property type="match status" value="1"/>
</dbReference>
<keyword evidence="11" id="KW-0067">ATP-binding</keyword>
<dbReference type="Proteomes" id="UP001217089">
    <property type="component" value="Unassembled WGS sequence"/>
</dbReference>
<dbReference type="EMBL" id="JARBDR010000496">
    <property type="protein sequence ID" value="KAJ8311735.1"/>
    <property type="molecule type" value="Genomic_DNA"/>
</dbReference>
<feature type="region of interest" description="Disordered" evidence="14">
    <location>
        <begin position="590"/>
        <end position="692"/>
    </location>
</feature>
<keyword evidence="10" id="KW-0808">Transferase</keyword>
<keyword evidence="10" id="KW-0418">Kinase</keyword>
<keyword evidence="5" id="KW-0963">Cytoplasm</keyword>
<comment type="similarity">
    <text evidence="3">Belongs to the protein kinase superfamily. NEK Ser/Thr protein kinase family. NIMA subfamily.</text>
</comment>
<evidence type="ECO:0000256" key="5">
    <source>
        <dbReference type="ARBA" id="ARBA00022490"/>
    </source>
</evidence>
<accession>A0ABQ9F2V6</accession>
<reference evidence="16 17" key="1">
    <citation type="submission" date="2022-12" db="EMBL/GenBank/DDBJ databases">
        <title>Chromosome-level genome of Tegillarca granosa.</title>
        <authorList>
            <person name="Kim J."/>
        </authorList>
    </citation>
    <scope>NUCLEOTIDE SEQUENCE [LARGE SCALE GENOMIC DNA]</scope>
    <source>
        <strain evidence="16">Teg-2019</strain>
        <tissue evidence="16">Adductor muscle</tissue>
    </source>
</reference>
<evidence type="ECO:0000256" key="12">
    <source>
        <dbReference type="ARBA" id="ARBA00022842"/>
    </source>
</evidence>
<dbReference type="InterPro" id="IPR000408">
    <property type="entry name" value="Reg_chr_condens"/>
</dbReference>
<dbReference type="SUPFAM" id="SSF56112">
    <property type="entry name" value="Protein kinase-like (PK-like)"/>
    <property type="match status" value="1"/>
</dbReference>
<feature type="repeat" description="RCC1" evidence="13">
    <location>
        <begin position="300"/>
        <end position="351"/>
    </location>
</feature>
<feature type="repeat" description="RCC1" evidence="13">
    <location>
        <begin position="404"/>
        <end position="455"/>
    </location>
</feature>
<organism evidence="16 17">
    <name type="scientific">Tegillarca granosa</name>
    <name type="common">Malaysian cockle</name>
    <name type="synonym">Anadara granosa</name>
    <dbReference type="NCBI Taxonomy" id="220873"/>
    <lineage>
        <taxon>Eukaryota</taxon>
        <taxon>Metazoa</taxon>
        <taxon>Spiralia</taxon>
        <taxon>Lophotrochozoa</taxon>
        <taxon>Mollusca</taxon>
        <taxon>Bivalvia</taxon>
        <taxon>Autobranchia</taxon>
        <taxon>Pteriomorphia</taxon>
        <taxon>Arcoida</taxon>
        <taxon>Arcoidea</taxon>
        <taxon>Arcidae</taxon>
        <taxon>Tegillarca</taxon>
    </lineage>
</organism>
<evidence type="ECO:0000313" key="16">
    <source>
        <dbReference type="EMBL" id="KAJ8311735.1"/>
    </source>
</evidence>
<feature type="region of interest" description="Disordered" evidence="14">
    <location>
        <begin position="307"/>
        <end position="327"/>
    </location>
</feature>
<evidence type="ECO:0000256" key="14">
    <source>
        <dbReference type="SAM" id="MobiDB-lite"/>
    </source>
</evidence>
<feature type="compositionally biased region" description="Polar residues" evidence="14">
    <location>
        <begin position="617"/>
        <end position="657"/>
    </location>
</feature>
<dbReference type="InterPro" id="IPR051997">
    <property type="entry name" value="STK_NEK"/>
</dbReference>
<protein>
    <recommendedName>
        <fullName evidence="4">non-specific serine/threonine protein kinase</fullName>
        <ecNumber evidence="4">2.7.11.1</ecNumber>
    </recommendedName>
</protein>
<sequence>MKEINMHDLNAAERQLALNEVSILAMLDHPNIISYYDSFEEDGVLMIEIEYADGGTLSQHLSQLDKPLEEKEILLLFQQIVAAIRHIHELNILHRDLKTANIFLTKEGIVKVGDFGISKMMSSANKGANTVLGTPYYISPEMCEGKPYNDKSDMWALGCILYEIACLQKTFEGSNLPALVNKIMKGQFAPVKGNYSQELKDLIMDLLKQNPDERPSANELMYTRIPEVLNKFEDPPTDCEDDLQNSHGSVDDRSKKKTRSLLYYFMSSTATLTPVELPPKIKIRQVAVGEDHVIVVTTERQVFTWGEGSRGQLGHGNNNSLDKPTPVESLKGKSISRACCGDGFSVFASDNGIVLTCGDGSHGCLGHGDWSPAYRPRLIEPLLSVDVISVACGPKHVAVVGSDGEIFTWGNGGNGRLGHGTEDDVCRPTEVIITEPAFIRSVRCGVDGTMFLTDVGSVLACGSNADNKLGLNNRQGFIMAMKNIFTKTEVDGSNKPLPVRALTKHRVVDISMGPYHSAVIIEPGHIYMFGRNAEGQLGIGNTKPNCAPVEVKSLLENTVNRVQCGEHYSVCSTVSNELYYWGLRFKPPSLTDDESRSSTSSTINKEDIRLESITPRKATQTHSRQSSVTSVASITSKKGIQTHSRQSSVTSINSVKEATNDGFTLPGSVNTEYDSNYDKSKISPTHQLSTKY</sequence>
<keyword evidence="6" id="KW-0723">Serine/threonine-protein kinase</keyword>
<evidence type="ECO:0000256" key="13">
    <source>
        <dbReference type="PROSITE-ProRule" id="PRU00235"/>
    </source>
</evidence>